<dbReference type="Gene3D" id="3.40.50.1820">
    <property type="entry name" value="alpha/beta hydrolase"/>
    <property type="match status" value="1"/>
</dbReference>
<accession>A0ABP6GFT2</accession>
<dbReference type="PANTHER" id="PTHR43433:SF5">
    <property type="entry name" value="AB HYDROLASE-1 DOMAIN-CONTAINING PROTEIN"/>
    <property type="match status" value="1"/>
</dbReference>
<dbReference type="Pfam" id="PF00561">
    <property type="entry name" value="Abhydrolase_1"/>
    <property type="match status" value="1"/>
</dbReference>
<dbReference type="SUPFAM" id="SSF53474">
    <property type="entry name" value="alpha/beta-Hydrolases"/>
    <property type="match status" value="1"/>
</dbReference>
<name>A0ABP6GFT2_9ACTN</name>
<evidence type="ECO:0000313" key="2">
    <source>
        <dbReference type="EMBL" id="GAA2721945.1"/>
    </source>
</evidence>
<protein>
    <submittedName>
        <fullName evidence="2">Alpha/beta hydrolase</fullName>
    </submittedName>
</protein>
<dbReference type="InterPro" id="IPR029058">
    <property type="entry name" value="AB_hydrolase_fold"/>
</dbReference>
<reference evidence="3" key="1">
    <citation type="journal article" date="2019" name="Int. J. Syst. Evol. Microbiol.">
        <title>The Global Catalogue of Microorganisms (GCM) 10K type strain sequencing project: providing services to taxonomists for standard genome sequencing and annotation.</title>
        <authorList>
            <consortium name="The Broad Institute Genomics Platform"/>
            <consortium name="The Broad Institute Genome Sequencing Center for Infectious Disease"/>
            <person name="Wu L."/>
            <person name="Ma J."/>
        </authorList>
    </citation>
    <scope>NUCLEOTIDE SEQUENCE [LARGE SCALE GENOMIC DNA]</scope>
    <source>
        <strain evidence="3">JCM 8201</strain>
    </source>
</reference>
<proteinExistence type="predicted"/>
<feature type="domain" description="AB hydrolase-1" evidence="1">
    <location>
        <begin position="26"/>
        <end position="265"/>
    </location>
</feature>
<dbReference type="InterPro" id="IPR050471">
    <property type="entry name" value="AB_hydrolase"/>
</dbReference>
<dbReference type="InterPro" id="IPR000073">
    <property type="entry name" value="AB_hydrolase_1"/>
</dbReference>
<sequence length="288" mass="32032">METIGKARNGDVEIAYERFGEPGGEPLIVIGGLDGQMVWWDEDLCCRALAERGFDVVRYDNRDAGLSTHFGPGSRPAYSARAFVDDLIALEDELGWESTHLLGVSMGGGIAQLAALLHPERVRTLITMGALPMRRNLVPTSIRHMRFPGPFRHAFKRFGDSRDEQIRMLVHVTRMSSAPDRADEEWMLKRATESYDRRPPDPHARQRQLFARRFDLPPGGISGIKAPTLALYGEVDPLVKPSAARAIAAEIPGARIDVIPGMGHAPAPGDWPLIVDRVDRWVKARDDR</sequence>
<keyword evidence="2" id="KW-0378">Hydrolase</keyword>
<evidence type="ECO:0000313" key="3">
    <source>
        <dbReference type="Proteomes" id="UP001501842"/>
    </source>
</evidence>
<dbReference type="GO" id="GO:0016787">
    <property type="term" value="F:hydrolase activity"/>
    <property type="evidence" value="ECO:0007669"/>
    <property type="project" value="UniProtKB-KW"/>
</dbReference>
<dbReference type="PRINTS" id="PR00111">
    <property type="entry name" value="ABHYDROLASE"/>
</dbReference>
<dbReference type="EMBL" id="BAAATZ010000005">
    <property type="protein sequence ID" value="GAA2721945.1"/>
    <property type="molecule type" value="Genomic_DNA"/>
</dbReference>
<dbReference type="Proteomes" id="UP001501842">
    <property type="component" value="Unassembled WGS sequence"/>
</dbReference>
<organism evidence="2 3">
    <name type="scientific">Actinocorallia aurantiaca</name>
    <dbReference type="NCBI Taxonomy" id="46204"/>
    <lineage>
        <taxon>Bacteria</taxon>
        <taxon>Bacillati</taxon>
        <taxon>Actinomycetota</taxon>
        <taxon>Actinomycetes</taxon>
        <taxon>Streptosporangiales</taxon>
        <taxon>Thermomonosporaceae</taxon>
        <taxon>Actinocorallia</taxon>
    </lineage>
</organism>
<comment type="caution">
    <text evidence="2">The sequence shown here is derived from an EMBL/GenBank/DDBJ whole genome shotgun (WGS) entry which is preliminary data.</text>
</comment>
<keyword evidence="3" id="KW-1185">Reference proteome</keyword>
<dbReference type="PANTHER" id="PTHR43433">
    <property type="entry name" value="HYDROLASE, ALPHA/BETA FOLD FAMILY PROTEIN"/>
    <property type="match status" value="1"/>
</dbReference>
<dbReference type="RefSeq" id="WP_344449301.1">
    <property type="nucleotide sequence ID" value="NZ_BAAATZ010000005.1"/>
</dbReference>
<evidence type="ECO:0000259" key="1">
    <source>
        <dbReference type="Pfam" id="PF00561"/>
    </source>
</evidence>
<gene>
    <name evidence="2" type="ORF">GCM10010439_13310</name>
</gene>